<reference evidence="3" key="1">
    <citation type="journal article" date="2019" name="Int. J. Syst. Evol. Microbiol.">
        <title>The Global Catalogue of Microorganisms (GCM) 10K type strain sequencing project: providing services to taxonomists for standard genome sequencing and annotation.</title>
        <authorList>
            <consortium name="The Broad Institute Genomics Platform"/>
            <consortium name="The Broad Institute Genome Sequencing Center for Infectious Disease"/>
            <person name="Wu L."/>
            <person name="Ma J."/>
        </authorList>
    </citation>
    <scope>NUCLEOTIDE SEQUENCE [LARGE SCALE GENOMIC DNA]</scope>
    <source>
        <strain evidence="3">CCUG 49339</strain>
    </source>
</reference>
<dbReference type="Gene3D" id="1.20.120.450">
    <property type="entry name" value="dinb family like domain"/>
    <property type="match status" value="1"/>
</dbReference>
<protein>
    <submittedName>
        <fullName evidence="2">DinB family protein</fullName>
    </submittedName>
</protein>
<feature type="domain" description="DinB-like" evidence="1">
    <location>
        <begin position="9"/>
        <end position="147"/>
    </location>
</feature>
<evidence type="ECO:0000313" key="3">
    <source>
        <dbReference type="Proteomes" id="UP001597214"/>
    </source>
</evidence>
<organism evidence="2 3">
    <name type="scientific">Bacillus salitolerans</name>
    <dbReference type="NCBI Taxonomy" id="1437434"/>
    <lineage>
        <taxon>Bacteria</taxon>
        <taxon>Bacillati</taxon>
        <taxon>Bacillota</taxon>
        <taxon>Bacilli</taxon>
        <taxon>Bacillales</taxon>
        <taxon>Bacillaceae</taxon>
        <taxon>Bacillus</taxon>
    </lineage>
</organism>
<dbReference type="SUPFAM" id="SSF109854">
    <property type="entry name" value="DinB/YfiT-like putative metalloenzymes"/>
    <property type="match status" value="1"/>
</dbReference>
<dbReference type="RefSeq" id="WP_377928475.1">
    <property type="nucleotide sequence ID" value="NZ_JBHUEM010000020.1"/>
</dbReference>
<comment type="caution">
    <text evidence="2">The sequence shown here is derived from an EMBL/GenBank/DDBJ whole genome shotgun (WGS) entry which is preliminary data.</text>
</comment>
<sequence>MKEESIFKQFVFVRKRTLAMLDTLSVNQIDKIPTGFNNNILWNIGHIFVSTESLLYGFVREQSPIEDRYVKLFTMNTSPKNWSGDIPSFHELKDNLTLQLERVQKEFTGRLHEEGAKPFDLGTVQFTTVAEVFNFAIWHEGLHQGTITCLNKVLNT</sequence>
<keyword evidence="3" id="KW-1185">Reference proteome</keyword>
<gene>
    <name evidence="2" type="ORF">ACFSCX_11985</name>
</gene>
<name>A0ABW4LRF9_9BACI</name>
<dbReference type="InterPro" id="IPR024775">
    <property type="entry name" value="DinB-like"/>
</dbReference>
<evidence type="ECO:0000313" key="2">
    <source>
        <dbReference type="EMBL" id="MFD1737273.1"/>
    </source>
</evidence>
<dbReference type="InterPro" id="IPR034660">
    <property type="entry name" value="DinB/YfiT-like"/>
</dbReference>
<dbReference type="EMBL" id="JBHUEM010000020">
    <property type="protein sequence ID" value="MFD1737273.1"/>
    <property type="molecule type" value="Genomic_DNA"/>
</dbReference>
<dbReference type="Pfam" id="PF12867">
    <property type="entry name" value="DinB_2"/>
    <property type="match status" value="1"/>
</dbReference>
<dbReference type="Proteomes" id="UP001597214">
    <property type="component" value="Unassembled WGS sequence"/>
</dbReference>
<evidence type="ECO:0000259" key="1">
    <source>
        <dbReference type="Pfam" id="PF12867"/>
    </source>
</evidence>
<proteinExistence type="predicted"/>
<accession>A0ABW4LRF9</accession>